<dbReference type="Gene3D" id="3.40.1190.20">
    <property type="match status" value="1"/>
</dbReference>
<evidence type="ECO:0000313" key="2">
    <source>
        <dbReference type="Proteomes" id="UP000245926"/>
    </source>
</evidence>
<dbReference type="Gene3D" id="3.40.50.450">
    <property type="match status" value="1"/>
</dbReference>
<dbReference type="GO" id="GO:0016301">
    <property type="term" value="F:kinase activity"/>
    <property type="evidence" value="ECO:0007669"/>
    <property type="project" value="UniProtKB-KW"/>
</dbReference>
<sequence length="402" mass="42871">MIVVGGTYREVCSYPEWDRIYGSGGRAAVALSGLSPGTALHTYAYKGWAADVRATMAAFGVDAHVIEIEEELVFEYYHPLSKDRVPHPTVAAPDIEISGDVVLSFGMLEGSAAVTAKRVVYDPQSGSSLYDPKTGRLNTAFLASGSRAGELAYVVRDYMLVSPDPAQEPMDVATDIMSEEGATVVVARHAIGGASVYVGDMRPTRIPAYRSDTWFKIGAGDVFCAAFAYYWGELRLDPVAAADLAARSVAYFNDGHRLPIPPAEALQDLPAQPPGTHRGRIFLSGPSGTLSRRWLLDEAYWRLKELGSEVFSPFHEFGDVLGDRAADALAALTDCTALLALADGSDAGTSTLIGHARASGTPVVVLAEAVAAADLAVHVGMRCEIAQDFTSALYRAHLASLR</sequence>
<dbReference type="SUPFAM" id="SSF52309">
    <property type="entry name" value="N-(deoxy)ribosyltransferase-like"/>
    <property type="match status" value="1"/>
</dbReference>
<dbReference type="SUPFAM" id="SSF53613">
    <property type="entry name" value="Ribokinase-like"/>
    <property type="match status" value="1"/>
</dbReference>
<keyword evidence="2" id="KW-1185">Reference proteome</keyword>
<organism evidence="1 2">
    <name type="scientific">Methylobacterium durans</name>
    <dbReference type="NCBI Taxonomy" id="2202825"/>
    <lineage>
        <taxon>Bacteria</taxon>
        <taxon>Pseudomonadati</taxon>
        <taxon>Pseudomonadota</taxon>
        <taxon>Alphaproteobacteria</taxon>
        <taxon>Hyphomicrobiales</taxon>
        <taxon>Methylobacteriaceae</taxon>
        <taxon>Methylobacterium</taxon>
    </lineage>
</organism>
<dbReference type="InterPro" id="IPR029056">
    <property type="entry name" value="Ribokinase-like"/>
</dbReference>
<proteinExistence type="predicted"/>
<dbReference type="OrthoDB" id="9795789at2"/>
<gene>
    <name evidence="1" type="ORF">DK389_20885</name>
</gene>
<dbReference type="AlphaFoldDB" id="A0A2U8WB16"/>
<keyword evidence="1" id="KW-0808">Transferase</keyword>
<protein>
    <submittedName>
        <fullName evidence="1">Carbohydrate kinase family protein</fullName>
    </submittedName>
</protein>
<evidence type="ECO:0000313" key="1">
    <source>
        <dbReference type="EMBL" id="AWN42506.1"/>
    </source>
</evidence>
<keyword evidence="1" id="KW-0418">Kinase</keyword>
<dbReference type="EMBL" id="CP029550">
    <property type="protein sequence ID" value="AWN42506.1"/>
    <property type="molecule type" value="Genomic_DNA"/>
</dbReference>
<accession>A0A2U8WB16</accession>
<reference evidence="2" key="1">
    <citation type="submission" date="2018-05" db="EMBL/GenBank/DDBJ databases">
        <title>Complete Genome Sequence of Methylobacterium sp. 17SD2-17.</title>
        <authorList>
            <person name="Srinivasan S."/>
        </authorList>
    </citation>
    <scope>NUCLEOTIDE SEQUENCE [LARGE SCALE GENOMIC DNA]</scope>
    <source>
        <strain evidence="2">17SD2-17</strain>
    </source>
</reference>
<name>A0A2U8WB16_9HYPH</name>
<dbReference type="KEGG" id="mets:DK389_20885"/>
<dbReference type="Proteomes" id="UP000245926">
    <property type="component" value="Chromosome"/>
</dbReference>